<accession>A0A4V1LG35</accession>
<keyword evidence="7 8" id="KW-0472">Membrane</keyword>
<keyword evidence="3" id="KW-0813">Transport</keyword>
<dbReference type="NCBIfam" id="TIGR00974">
    <property type="entry name" value="3a0107s02c"/>
    <property type="match status" value="1"/>
</dbReference>
<dbReference type="RefSeq" id="WP_129079741.1">
    <property type="nucleotide sequence ID" value="NZ_QOUX01000046.1"/>
</dbReference>
<feature type="transmembrane region" description="Helical" evidence="8">
    <location>
        <begin position="23"/>
        <end position="47"/>
    </location>
</feature>
<evidence type="ECO:0000259" key="9">
    <source>
        <dbReference type="PROSITE" id="PS50928"/>
    </source>
</evidence>
<dbReference type="PROSITE" id="PS50928">
    <property type="entry name" value="ABC_TM1"/>
    <property type="match status" value="1"/>
</dbReference>
<feature type="transmembrane region" description="Helical" evidence="8">
    <location>
        <begin position="74"/>
        <end position="101"/>
    </location>
</feature>
<evidence type="ECO:0000256" key="8">
    <source>
        <dbReference type="RuleBase" id="RU363043"/>
    </source>
</evidence>
<dbReference type="Gene3D" id="1.10.3720.10">
    <property type="entry name" value="MetI-like"/>
    <property type="match status" value="1"/>
</dbReference>
<dbReference type="InterPro" id="IPR000515">
    <property type="entry name" value="MetI-like"/>
</dbReference>
<dbReference type="GO" id="GO:0035435">
    <property type="term" value="P:phosphate ion transmembrane transport"/>
    <property type="evidence" value="ECO:0007669"/>
    <property type="project" value="InterPro"/>
</dbReference>
<gene>
    <name evidence="10" type="primary">pstA</name>
    <name evidence="10" type="ORF">DS745_18845</name>
</gene>
<feature type="transmembrane region" description="Helical" evidence="8">
    <location>
        <begin position="262"/>
        <end position="285"/>
    </location>
</feature>
<organism evidence="10 11">
    <name type="scientific">Anaerobacillus alkaliphilus</name>
    <dbReference type="NCBI Taxonomy" id="1548597"/>
    <lineage>
        <taxon>Bacteria</taxon>
        <taxon>Bacillati</taxon>
        <taxon>Bacillota</taxon>
        <taxon>Bacilli</taxon>
        <taxon>Bacillales</taxon>
        <taxon>Bacillaceae</taxon>
        <taxon>Anaerobacillus</taxon>
    </lineage>
</organism>
<dbReference type="Pfam" id="PF00528">
    <property type="entry name" value="BPD_transp_1"/>
    <property type="match status" value="1"/>
</dbReference>
<dbReference type="GO" id="GO:0005315">
    <property type="term" value="F:phosphate transmembrane transporter activity"/>
    <property type="evidence" value="ECO:0007669"/>
    <property type="project" value="InterPro"/>
</dbReference>
<dbReference type="AlphaFoldDB" id="A0A4V1LG35"/>
<evidence type="ECO:0000256" key="6">
    <source>
        <dbReference type="ARBA" id="ARBA00022989"/>
    </source>
</evidence>
<feature type="transmembrane region" description="Helical" evidence="8">
    <location>
        <begin position="121"/>
        <end position="141"/>
    </location>
</feature>
<evidence type="ECO:0000256" key="1">
    <source>
        <dbReference type="ARBA" id="ARBA00004651"/>
    </source>
</evidence>
<evidence type="ECO:0000313" key="11">
    <source>
        <dbReference type="Proteomes" id="UP000290649"/>
    </source>
</evidence>
<evidence type="ECO:0000256" key="3">
    <source>
        <dbReference type="ARBA" id="ARBA00022448"/>
    </source>
</evidence>
<feature type="domain" description="ABC transmembrane type-1" evidence="9">
    <location>
        <begin position="76"/>
        <end position="281"/>
    </location>
</feature>
<name>A0A4V1LG35_9BACI</name>
<dbReference type="CDD" id="cd06261">
    <property type="entry name" value="TM_PBP2"/>
    <property type="match status" value="1"/>
</dbReference>
<comment type="subcellular location">
    <subcellularLocation>
        <location evidence="1 8">Cell membrane</location>
        <topology evidence="1 8">Multi-pass membrane protein</topology>
    </subcellularLocation>
</comment>
<reference evidence="10 11" key="1">
    <citation type="journal article" date="2019" name="Int. J. Syst. Evol. Microbiol.">
        <title>Anaerobacillus alkaliphilus sp. nov., a novel alkaliphilic and moderately halophilic bacterium.</title>
        <authorList>
            <person name="Borsodi A.K."/>
            <person name="Aszalos J.M."/>
            <person name="Bihari P."/>
            <person name="Nagy I."/>
            <person name="Schumann P."/>
            <person name="Sproer C."/>
            <person name="Kovacs A.L."/>
            <person name="Boka K."/>
            <person name="Dobosy P."/>
            <person name="Ovari M."/>
            <person name="Szili-Kovacs T."/>
            <person name="Toth E."/>
        </authorList>
    </citation>
    <scope>NUCLEOTIDE SEQUENCE [LARGE SCALE GENOMIC DNA]</scope>
    <source>
        <strain evidence="10 11">B16-10</strain>
    </source>
</reference>
<keyword evidence="6 8" id="KW-1133">Transmembrane helix</keyword>
<comment type="caution">
    <text evidence="8">Lacks conserved residue(s) required for the propagation of feature annotation.</text>
</comment>
<evidence type="ECO:0000256" key="7">
    <source>
        <dbReference type="ARBA" id="ARBA00023136"/>
    </source>
</evidence>
<keyword evidence="4 8" id="KW-1003">Cell membrane</keyword>
<dbReference type="PANTHER" id="PTHR43470">
    <property type="entry name" value="PHOSPHATE TRANSPORT SYSTEM PERMEASE PROTEIN PSTA-RELATED"/>
    <property type="match status" value="1"/>
</dbReference>
<protein>
    <recommendedName>
        <fullName evidence="8">Phosphate transport system permease protein PstA</fullName>
    </recommendedName>
</protein>
<comment type="caution">
    <text evidence="10">The sequence shown here is derived from an EMBL/GenBank/DDBJ whole genome shotgun (WGS) entry which is preliminary data.</text>
</comment>
<feature type="transmembrane region" description="Helical" evidence="8">
    <location>
        <begin position="147"/>
        <end position="165"/>
    </location>
</feature>
<evidence type="ECO:0000256" key="2">
    <source>
        <dbReference type="ARBA" id="ARBA00007069"/>
    </source>
</evidence>
<evidence type="ECO:0000256" key="5">
    <source>
        <dbReference type="ARBA" id="ARBA00022692"/>
    </source>
</evidence>
<evidence type="ECO:0000313" key="10">
    <source>
        <dbReference type="EMBL" id="RXI98384.1"/>
    </source>
</evidence>
<dbReference type="OrthoDB" id="9807065at2"/>
<comment type="similarity">
    <text evidence="2 8">Belongs to the binding-protein-dependent transport system permease family. CysTW subfamily.</text>
</comment>
<keyword evidence="11" id="KW-1185">Reference proteome</keyword>
<sequence length="293" mass="32299">MELAKKQTQAIKNIPTRLIKNKFFSFVFLLATLTGLLVLSILLYRIFTQGIGYINWDFFTSFASRRPADAGIKAAIFGTIWMMGVTAPIAFILGVGTAIYLEEYAKKNMFTKFIQMNISNLAGVPSIVFGLLGLTLFVRGLGLDRSVLAGGLTMALLILPIIVVASQEAIRAVPKDLREASFGMGATKWQTIRRIVIPVALPGILTGNILALSRAIGETAPLIMIGALTYIAFVPENLMSQFTVMPIQIFNWTSRPQEEFQYVAAAGIIVLLGMLIIMNSIAVLIRNKFQRRY</sequence>
<dbReference type="InterPro" id="IPR005672">
    <property type="entry name" value="Phosphate_PstA"/>
</dbReference>
<evidence type="ECO:0000256" key="4">
    <source>
        <dbReference type="ARBA" id="ARBA00022475"/>
    </source>
</evidence>
<dbReference type="InterPro" id="IPR035906">
    <property type="entry name" value="MetI-like_sf"/>
</dbReference>
<proteinExistence type="inferred from homology"/>
<dbReference type="EMBL" id="QOUX01000046">
    <property type="protein sequence ID" value="RXI98384.1"/>
    <property type="molecule type" value="Genomic_DNA"/>
</dbReference>
<dbReference type="PANTHER" id="PTHR43470:SF5">
    <property type="entry name" value="PHOSPHATE TRANSPORT SYSTEM PERMEASE PROTEIN PSTA"/>
    <property type="match status" value="1"/>
</dbReference>
<dbReference type="SUPFAM" id="SSF161098">
    <property type="entry name" value="MetI-like"/>
    <property type="match status" value="1"/>
</dbReference>
<dbReference type="Proteomes" id="UP000290649">
    <property type="component" value="Unassembled WGS sequence"/>
</dbReference>
<keyword evidence="5 8" id="KW-0812">Transmembrane</keyword>
<dbReference type="GO" id="GO:0005886">
    <property type="term" value="C:plasma membrane"/>
    <property type="evidence" value="ECO:0007669"/>
    <property type="project" value="UniProtKB-SubCell"/>
</dbReference>